<evidence type="ECO:0000313" key="1">
    <source>
        <dbReference type="EMBL" id="MFB6490316.1"/>
    </source>
</evidence>
<reference evidence="1" key="1">
    <citation type="submission" date="2024-07" db="EMBL/GenBank/DDBJ databases">
        <title>Metagenome and Metagenome-Assembled Genomes of Archaea from a hot spring from the geothermal field of Los Azufres, Mexico.</title>
        <authorList>
            <person name="Marin-Paredes R."/>
            <person name="Martinez-Romero E."/>
            <person name="Servin-Garciduenas L.E."/>
        </authorList>
    </citation>
    <scope>NUCLEOTIDE SEQUENCE</scope>
</reference>
<comment type="caution">
    <text evidence="1">The sequence shown here is derived from an EMBL/GenBank/DDBJ whole genome shotgun (WGS) entry which is preliminary data.</text>
</comment>
<proteinExistence type="predicted"/>
<gene>
    <name evidence="1" type="ORF">TU35_003555</name>
</gene>
<name>A0ACC6V072_9CREN</name>
<sequence length="288" mass="31517">MSGVEGARAFLAGLIKEILPPSKYKALRGKVVEAIAEYKRPRYVDVGERITVLFEDAATVWFQIEESLLLEGEEGEGPIADAIKAYGPIVPRAGEVSLTLMVNLYSDEELRRVLPKYKGVEGSVYLIAEAEVAARPIFPEDYGPGAMPRSIHYLKAPAPPGDEWTLAIRHPAAEVNIKLSRDLIRIIKILLQKNLLIGDYNLLKILINKSIMPIIIAIVATRPKIHQMPQSHHAGCQAAHPPGPHQGPPIHPQPHMHASGRHCAGSSASNIPIVASIASWGYRRKNSA</sequence>
<dbReference type="EMBL" id="JZWT02000007">
    <property type="protein sequence ID" value="MFB6490316.1"/>
    <property type="molecule type" value="Genomic_DNA"/>
</dbReference>
<accession>A0ACC6V072</accession>
<organism evidence="1 2">
    <name type="scientific">Thermoproteus sp. AZ2</name>
    <dbReference type="NCBI Taxonomy" id="1609232"/>
    <lineage>
        <taxon>Archaea</taxon>
        <taxon>Thermoproteota</taxon>
        <taxon>Thermoprotei</taxon>
        <taxon>Thermoproteales</taxon>
        <taxon>Thermoproteaceae</taxon>
        <taxon>Thermoproteus</taxon>
    </lineage>
</organism>
<dbReference type="Proteomes" id="UP000033636">
    <property type="component" value="Unassembled WGS sequence"/>
</dbReference>
<protein>
    <submittedName>
        <fullName evidence="1">DUF3501 family protein</fullName>
    </submittedName>
</protein>
<evidence type="ECO:0000313" key="2">
    <source>
        <dbReference type="Proteomes" id="UP000033636"/>
    </source>
</evidence>